<organism evidence="1">
    <name type="scientific">Mycobacterium xenopi 4042</name>
    <dbReference type="NCBI Taxonomy" id="1299334"/>
    <lineage>
        <taxon>Bacteria</taxon>
        <taxon>Bacillati</taxon>
        <taxon>Actinomycetota</taxon>
        <taxon>Actinomycetes</taxon>
        <taxon>Mycobacteriales</taxon>
        <taxon>Mycobacteriaceae</taxon>
        <taxon>Mycobacterium</taxon>
    </lineage>
</organism>
<comment type="caution">
    <text evidence="1">The sequence shown here is derived from an EMBL/GenBank/DDBJ whole genome shotgun (WGS) entry which is preliminary data.</text>
</comment>
<protein>
    <submittedName>
        <fullName evidence="1">Putative IRON-SULFUR-BINDING REDUCTASE domain protein</fullName>
    </submittedName>
</protein>
<dbReference type="EMBL" id="JAOB01000080">
    <property type="protein sequence ID" value="EUA15945.1"/>
    <property type="molecule type" value="Genomic_DNA"/>
</dbReference>
<feature type="non-terminal residue" evidence="1">
    <location>
        <position position="1"/>
    </location>
</feature>
<accession>X7ZBI2</accession>
<name>X7ZBI2_MYCXE</name>
<evidence type="ECO:0000313" key="1">
    <source>
        <dbReference type="EMBL" id="EUA15945.1"/>
    </source>
</evidence>
<proteinExistence type="predicted"/>
<gene>
    <name evidence="1" type="ORF">I553_0919</name>
</gene>
<dbReference type="AlphaFoldDB" id="X7ZBI2"/>
<sequence>FILLTVYIEAYGLLFQPNSTSRSSAAGRPGLPAGLLRDGRIRRISTFAVIRIMRSPRENRRTSRFYGSHTGAPG</sequence>
<reference evidence="1" key="1">
    <citation type="submission" date="2014-01" db="EMBL/GenBank/DDBJ databases">
        <authorList>
            <person name="Brown-Elliot B."/>
            <person name="Wallace R."/>
            <person name="Lenaerts A."/>
            <person name="Ordway D."/>
            <person name="DeGroote M.A."/>
            <person name="Parker T."/>
            <person name="Sizemore C."/>
            <person name="Tallon L.J."/>
            <person name="Sadzewicz L.K."/>
            <person name="Sengamalay N."/>
            <person name="Fraser C.M."/>
            <person name="Hine E."/>
            <person name="Shefchek K.A."/>
            <person name="Das S.P."/>
            <person name="Tettelin H."/>
        </authorList>
    </citation>
    <scope>NUCLEOTIDE SEQUENCE [LARGE SCALE GENOMIC DNA]</scope>
    <source>
        <strain evidence="1">4042</strain>
    </source>
</reference>